<dbReference type="CDD" id="cd06530">
    <property type="entry name" value="S26_SPase_I"/>
    <property type="match status" value="1"/>
</dbReference>
<evidence type="ECO:0000256" key="5">
    <source>
        <dbReference type="NCBIfam" id="TIGR02228"/>
    </source>
</evidence>
<dbReference type="Proteomes" id="UP000286773">
    <property type="component" value="Unassembled WGS sequence"/>
</dbReference>
<feature type="transmembrane region" description="Helical" evidence="6">
    <location>
        <begin position="196"/>
        <end position="217"/>
    </location>
</feature>
<dbReference type="GO" id="GO:0016020">
    <property type="term" value="C:membrane"/>
    <property type="evidence" value="ECO:0007669"/>
    <property type="project" value="UniProtKB-SubCell"/>
</dbReference>
<dbReference type="InterPro" id="IPR001733">
    <property type="entry name" value="Peptidase_S26B"/>
</dbReference>
<dbReference type="OrthoDB" id="1648066at2"/>
<dbReference type="InterPro" id="IPR019533">
    <property type="entry name" value="Peptidase_S26"/>
</dbReference>
<keyword evidence="4 6" id="KW-0472">Membrane</keyword>
<proteinExistence type="predicted"/>
<dbReference type="NCBIfam" id="TIGR02228">
    <property type="entry name" value="sigpep_I_arch"/>
    <property type="match status" value="1"/>
</dbReference>
<sequence length="219" mass="24269">MQADVLQMVKPTDGRMLTVTQFDNQTDTAAAVSRKKADDNHTIVKKIGGLLWHFSFYLFIILIISGAVLFKFSDHPDKSFFGFRMYNVLTNSMKQTSPAQSGNFVAGDMIIVRVTPPEEIAVGDIITFNPGDDAEAFLTHRVIQKEKLDNGEISFVTQGDANNLADPEIQSGQVIGRVAFVIPFGGKVMTFIRDNLMFVSIMIIGILVLSVLIKYFISL</sequence>
<dbReference type="InterPro" id="IPR036286">
    <property type="entry name" value="LexA/Signal_pep-like_sf"/>
</dbReference>
<dbReference type="PANTHER" id="PTHR10806">
    <property type="entry name" value="SIGNAL PEPTIDASE COMPLEX CATALYTIC SUBUNIT SEC11"/>
    <property type="match status" value="1"/>
</dbReference>
<reference evidence="7 8" key="1">
    <citation type="submission" date="2017-05" db="EMBL/GenBank/DDBJ databases">
        <title>Vagococcus spp. assemblies.</title>
        <authorList>
            <person name="Gulvik C.A."/>
        </authorList>
    </citation>
    <scope>NUCLEOTIDE SEQUENCE [LARGE SCALE GENOMIC DNA]</scope>
    <source>
        <strain evidence="7 8">LMG 24798</strain>
    </source>
</reference>
<keyword evidence="8" id="KW-1185">Reference proteome</keyword>
<dbReference type="EC" id="3.4.21.89" evidence="5"/>
<dbReference type="GO" id="GO:0006465">
    <property type="term" value="P:signal peptide processing"/>
    <property type="evidence" value="ECO:0007669"/>
    <property type="project" value="UniProtKB-UniRule"/>
</dbReference>
<evidence type="ECO:0000256" key="6">
    <source>
        <dbReference type="SAM" id="Phobius"/>
    </source>
</evidence>
<dbReference type="GO" id="GO:0009003">
    <property type="term" value="F:signal peptidase activity"/>
    <property type="evidence" value="ECO:0007669"/>
    <property type="project" value="UniProtKB-EC"/>
</dbReference>
<name>A0A430AVK0_9ENTE</name>
<feature type="transmembrane region" description="Helical" evidence="6">
    <location>
        <begin position="50"/>
        <end position="70"/>
    </location>
</feature>
<organism evidence="7 8">
    <name type="scientific">Vagococcus acidifermentans</name>
    <dbReference type="NCBI Taxonomy" id="564710"/>
    <lineage>
        <taxon>Bacteria</taxon>
        <taxon>Bacillati</taxon>
        <taxon>Bacillota</taxon>
        <taxon>Bacilli</taxon>
        <taxon>Lactobacillales</taxon>
        <taxon>Enterococcaceae</taxon>
        <taxon>Vagococcus</taxon>
    </lineage>
</organism>
<gene>
    <name evidence="7" type="ORF">CBF27_06590</name>
</gene>
<evidence type="ECO:0000256" key="1">
    <source>
        <dbReference type="ARBA" id="ARBA00004370"/>
    </source>
</evidence>
<dbReference type="PANTHER" id="PTHR10806:SF6">
    <property type="entry name" value="SIGNAL PEPTIDASE COMPLEX CATALYTIC SUBUNIT SEC11"/>
    <property type="match status" value="1"/>
</dbReference>
<accession>A0A430AVK0</accession>
<keyword evidence="3 6" id="KW-1133">Transmembrane helix</keyword>
<evidence type="ECO:0000256" key="2">
    <source>
        <dbReference type="ARBA" id="ARBA00022692"/>
    </source>
</evidence>
<evidence type="ECO:0000313" key="8">
    <source>
        <dbReference type="Proteomes" id="UP000286773"/>
    </source>
</evidence>
<dbReference type="GO" id="GO:0004252">
    <property type="term" value="F:serine-type endopeptidase activity"/>
    <property type="evidence" value="ECO:0007669"/>
    <property type="project" value="UniProtKB-UniRule"/>
</dbReference>
<dbReference type="AlphaFoldDB" id="A0A430AVK0"/>
<keyword evidence="2 6" id="KW-0812">Transmembrane</keyword>
<evidence type="ECO:0000313" key="7">
    <source>
        <dbReference type="EMBL" id="RSU12088.1"/>
    </source>
</evidence>
<protein>
    <recommendedName>
        <fullName evidence="5">Signal peptidase I</fullName>
        <ecNumber evidence="5">3.4.21.89</ecNumber>
    </recommendedName>
</protein>
<dbReference type="EMBL" id="NGKC01000006">
    <property type="protein sequence ID" value="RSU12088.1"/>
    <property type="molecule type" value="Genomic_DNA"/>
</dbReference>
<evidence type="ECO:0000256" key="3">
    <source>
        <dbReference type="ARBA" id="ARBA00022989"/>
    </source>
</evidence>
<comment type="caution">
    <text evidence="7">The sequence shown here is derived from an EMBL/GenBank/DDBJ whole genome shotgun (WGS) entry which is preliminary data.</text>
</comment>
<dbReference type="SUPFAM" id="SSF51306">
    <property type="entry name" value="LexA/Signal peptidase"/>
    <property type="match status" value="1"/>
</dbReference>
<comment type="subcellular location">
    <subcellularLocation>
        <location evidence="1">Membrane</location>
    </subcellularLocation>
</comment>
<evidence type="ECO:0000256" key="4">
    <source>
        <dbReference type="ARBA" id="ARBA00023136"/>
    </source>
</evidence>